<sequence>MHSLALGIPSTTPLPSFYSLFYYTTPNNYNEIATYQTKYSDLFVSVVPMLPSLHTAGKIAYDEDFTSPFSICYQASNYANSSNKHTLRMLCRMVFRYIFLAKFLNLPMCTLHRLISQLIIYSVYPFPGAITYILLHGRSLATTSNITRDIYFHIPTHARIHFIYDIFPLSGLIADNVAKLKAERIKRVKL</sequence>
<gene>
    <name evidence="2" type="ORF">N7460_004358</name>
</gene>
<evidence type="ECO:0000313" key="2">
    <source>
        <dbReference type="EMBL" id="KAJ6043003.1"/>
    </source>
</evidence>
<name>A0AAD6N8B1_PENCN</name>
<evidence type="ECO:0000256" key="1">
    <source>
        <dbReference type="SAM" id="Phobius"/>
    </source>
</evidence>
<proteinExistence type="predicted"/>
<accession>A0AAD6N8B1</accession>
<keyword evidence="1" id="KW-0812">Transmembrane</keyword>
<keyword evidence="3" id="KW-1185">Reference proteome</keyword>
<organism evidence="2 3">
    <name type="scientific">Penicillium canescens</name>
    <dbReference type="NCBI Taxonomy" id="5083"/>
    <lineage>
        <taxon>Eukaryota</taxon>
        <taxon>Fungi</taxon>
        <taxon>Dikarya</taxon>
        <taxon>Ascomycota</taxon>
        <taxon>Pezizomycotina</taxon>
        <taxon>Eurotiomycetes</taxon>
        <taxon>Eurotiomycetidae</taxon>
        <taxon>Eurotiales</taxon>
        <taxon>Aspergillaceae</taxon>
        <taxon>Penicillium</taxon>
    </lineage>
</organism>
<evidence type="ECO:0000313" key="3">
    <source>
        <dbReference type="Proteomes" id="UP001219568"/>
    </source>
</evidence>
<reference evidence="2" key="1">
    <citation type="journal article" date="2023" name="IMA Fungus">
        <title>Comparative genomic study of the Penicillium genus elucidates a diverse pangenome and 15 lateral gene transfer events.</title>
        <authorList>
            <person name="Petersen C."/>
            <person name="Sorensen T."/>
            <person name="Nielsen M.R."/>
            <person name="Sondergaard T.E."/>
            <person name="Sorensen J.L."/>
            <person name="Fitzpatrick D.A."/>
            <person name="Frisvad J.C."/>
            <person name="Nielsen K.L."/>
        </authorList>
    </citation>
    <scope>NUCLEOTIDE SEQUENCE</scope>
    <source>
        <strain evidence="2">IBT 15450</strain>
    </source>
</reference>
<keyword evidence="1" id="KW-1133">Transmembrane helix</keyword>
<keyword evidence="1" id="KW-0472">Membrane</keyword>
<comment type="caution">
    <text evidence="2">The sequence shown here is derived from an EMBL/GenBank/DDBJ whole genome shotgun (WGS) entry which is preliminary data.</text>
</comment>
<reference evidence="2" key="2">
    <citation type="submission" date="2023-01" db="EMBL/GenBank/DDBJ databases">
        <authorList>
            <person name="Petersen C."/>
        </authorList>
    </citation>
    <scope>NUCLEOTIDE SEQUENCE</scope>
    <source>
        <strain evidence="2">IBT 15450</strain>
    </source>
</reference>
<dbReference type="EMBL" id="JAQJZL010000004">
    <property type="protein sequence ID" value="KAJ6043003.1"/>
    <property type="molecule type" value="Genomic_DNA"/>
</dbReference>
<dbReference type="Proteomes" id="UP001219568">
    <property type="component" value="Unassembled WGS sequence"/>
</dbReference>
<feature type="transmembrane region" description="Helical" evidence="1">
    <location>
        <begin position="114"/>
        <end position="135"/>
    </location>
</feature>
<protein>
    <submittedName>
        <fullName evidence="2">Uncharacterized protein</fullName>
    </submittedName>
</protein>
<dbReference type="AlphaFoldDB" id="A0AAD6N8B1"/>